<accession>A0A3D8K6C4</accession>
<proteinExistence type="predicted"/>
<dbReference type="SUPFAM" id="SSF51182">
    <property type="entry name" value="RmlC-like cupins"/>
    <property type="match status" value="1"/>
</dbReference>
<keyword evidence="4" id="KW-1185">Reference proteome</keyword>
<protein>
    <submittedName>
        <fullName evidence="3">Cupin domain-containing protein</fullName>
    </submittedName>
</protein>
<dbReference type="InterPro" id="IPR011051">
    <property type="entry name" value="RmlC_Cupin_sf"/>
</dbReference>
<name>A0A3D8K6C4_9BURK</name>
<dbReference type="PANTHER" id="PTHR35848">
    <property type="entry name" value="OXALATE-BINDING PROTEIN"/>
    <property type="match status" value="1"/>
</dbReference>
<feature type="domain" description="Cupin type-2" evidence="2">
    <location>
        <begin position="46"/>
        <end position="114"/>
    </location>
</feature>
<evidence type="ECO:0000313" key="4">
    <source>
        <dbReference type="Proteomes" id="UP000256838"/>
    </source>
</evidence>
<dbReference type="Pfam" id="PF07883">
    <property type="entry name" value="Cupin_2"/>
    <property type="match status" value="1"/>
</dbReference>
<dbReference type="Gene3D" id="2.60.120.10">
    <property type="entry name" value="Jelly Rolls"/>
    <property type="match status" value="1"/>
</dbReference>
<evidence type="ECO:0000256" key="1">
    <source>
        <dbReference type="ARBA" id="ARBA00022723"/>
    </source>
</evidence>
<organism evidence="3 4">
    <name type="scientific">Trinickia dinghuensis</name>
    <dbReference type="NCBI Taxonomy" id="2291023"/>
    <lineage>
        <taxon>Bacteria</taxon>
        <taxon>Pseudomonadati</taxon>
        <taxon>Pseudomonadota</taxon>
        <taxon>Betaproteobacteria</taxon>
        <taxon>Burkholderiales</taxon>
        <taxon>Burkholderiaceae</taxon>
        <taxon>Trinickia</taxon>
    </lineage>
</organism>
<sequence length="141" mass="15223">MTIKTPSGAVLLQPDNLPAYDRGGGASTTPLVGKSVGSDSFITGYTAFAPGVEIPFHSHNCQESVVLVEGDAMLDIDGLEYRLKPLDATFIPPNVPHRFRNLSQTNPMKILWIYARTDATRTLASNGDTRPVSAEHQTPSN</sequence>
<dbReference type="RefSeq" id="WP_115532232.1">
    <property type="nucleotide sequence ID" value="NZ_QRGA01000001.1"/>
</dbReference>
<dbReference type="InterPro" id="IPR014710">
    <property type="entry name" value="RmlC-like_jellyroll"/>
</dbReference>
<reference evidence="3 4" key="1">
    <citation type="submission" date="2018-08" db="EMBL/GenBank/DDBJ databases">
        <title>Paraburkholderia sp. DHOM06 isolated from forest soil.</title>
        <authorList>
            <person name="Gao Z.-H."/>
            <person name="Qiu L.-H."/>
        </authorList>
    </citation>
    <scope>NUCLEOTIDE SEQUENCE [LARGE SCALE GENOMIC DNA]</scope>
    <source>
        <strain evidence="3 4">DHOM06</strain>
    </source>
</reference>
<dbReference type="InterPro" id="IPR051610">
    <property type="entry name" value="GPI/OXD"/>
</dbReference>
<evidence type="ECO:0000313" key="3">
    <source>
        <dbReference type="EMBL" id="RDV00968.1"/>
    </source>
</evidence>
<dbReference type="EMBL" id="QRGA01000001">
    <property type="protein sequence ID" value="RDV00968.1"/>
    <property type="molecule type" value="Genomic_DNA"/>
</dbReference>
<dbReference type="GO" id="GO:0046872">
    <property type="term" value="F:metal ion binding"/>
    <property type="evidence" value="ECO:0007669"/>
    <property type="project" value="UniProtKB-KW"/>
</dbReference>
<dbReference type="OrthoDB" id="3620182at2"/>
<evidence type="ECO:0000259" key="2">
    <source>
        <dbReference type="Pfam" id="PF07883"/>
    </source>
</evidence>
<dbReference type="PANTHER" id="PTHR35848:SF6">
    <property type="entry name" value="CUPIN TYPE-2 DOMAIN-CONTAINING PROTEIN"/>
    <property type="match status" value="1"/>
</dbReference>
<dbReference type="Proteomes" id="UP000256838">
    <property type="component" value="Unassembled WGS sequence"/>
</dbReference>
<comment type="caution">
    <text evidence="3">The sequence shown here is derived from an EMBL/GenBank/DDBJ whole genome shotgun (WGS) entry which is preliminary data.</text>
</comment>
<keyword evidence="1" id="KW-0479">Metal-binding</keyword>
<dbReference type="InterPro" id="IPR013096">
    <property type="entry name" value="Cupin_2"/>
</dbReference>
<gene>
    <name evidence="3" type="ORF">DWV00_02250</name>
</gene>
<dbReference type="AlphaFoldDB" id="A0A3D8K6C4"/>